<accession>A0A143PGF0</accession>
<protein>
    <recommendedName>
        <fullName evidence="4">Cytochrome c domain-containing protein</fullName>
    </recommendedName>
</protein>
<evidence type="ECO:0000256" key="1">
    <source>
        <dbReference type="SAM" id="SignalP"/>
    </source>
</evidence>
<evidence type="ECO:0000313" key="3">
    <source>
        <dbReference type="Proteomes" id="UP000076079"/>
    </source>
</evidence>
<dbReference type="STRING" id="1855912.LuPra_00764"/>
<dbReference type="KEGG" id="abac:LuPra_00764"/>
<proteinExistence type="predicted"/>
<dbReference type="AlphaFoldDB" id="A0A143PGF0"/>
<name>A0A143PGF0_LUTPR</name>
<sequence precursor="true">MRRVCLAGVVVLLGGLIVAPLAQTHAPAVSPLAATLRETGLYSDWDTKTVAPGHLRFAPQYPLWTDGAAKSRWLHLPPDSWIDASNPDAWEFPVGTKVWKEFRFHGAPAETRMIERTTEGWRYASYAWRPDGSATLVSERGILNSVEIANGVRHAIPSRTDCTACHEAGPSRLLSVSALQLSSDRDPLAPHAEPLPEGAVTLQTLVDRGLVRNLPMQLARSAPRIAAASPVERAALGYLHGNCGMCHTGAGEMASLGFVLQYPLAQAVGASAPALGTSLAQPSHFQAADRPDLRDRIAPGNPDASMLLARMDSRHPVLQMPPLGSRIVDAEAVALLRRWIAEGTGSSPHTRASAR</sequence>
<dbReference type="Proteomes" id="UP000076079">
    <property type="component" value="Chromosome"/>
</dbReference>
<dbReference type="RefSeq" id="WP_157898698.1">
    <property type="nucleotide sequence ID" value="NZ_CP015136.1"/>
</dbReference>
<feature type="signal peptide" evidence="1">
    <location>
        <begin position="1"/>
        <end position="22"/>
    </location>
</feature>
<keyword evidence="1" id="KW-0732">Signal</keyword>
<dbReference type="PATRIC" id="fig|1813736.3.peg.799"/>
<evidence type="ECO:0000313" key="2">
    <source>
        <dbReference type="EMBL" id="AMY07591.1"/>
    </source>
</evidence>
<reference evidence="3" key="2">
    <citation type="submission" date="2016-04" db="EMBL/GenBank/DDBJ databases">
        <title>First Complete Genome Sequence of a Subdivision 6 Acidobacterium.</title>
        <authorList>
            <person name="Huang S."/>
            <person name="Vieira S."/>
            <person name="Bunk B."/>
            <person name="Riedel T."/>
            <person name="Sproeer C."/>
            <person name="Overmann J."/>
        </authorList>
    </citation>
    <scope>NUCLEOTIDE SEQUENCE [LARGE SCALE GENOMIC DNA]</scope>
    <source>
        <strain evidence="3">DSM 100886 HEG_-6_39</strain>
    </source>
</reference>
<keyword evidence="3" id="KW-1185">Reference proteome</keyword>
<dbReference type="OrthoDB" id="127107at2"/>
<feature type="chain" id="PRO_5007511269" description="Cytochrome c domain-containing protein" evidence="1">
    <location>
        <begin position="23"/>
        <end position="355"/>
    </location>
</feature>
<gene>
    <name evidence="2" type="ORF">LuPra_00764</name>
</gene>
<organism evidence="2 3">
    <name type="scientific">Luteitalea pratensis</name>
    <dbReference type="NCBI Taxonomy" id="1855912"/>
    <lineage>
        <taxon>Bacteria</taxon>
        <taxon>Pseudomonadati</taxon>
        <taxon>Acidobacteriota</taxon>
        <taxon>Vicinamibacteria</taxon>
        <taxon>Vicinamibacterales</taxon>
        <taxon>Vicinamibacteraceae</taxon>
        <taxon>Luteitalea</taxon>
    </lineage>
</organism>
<reference evidence="2 3" key="1">
    <citation type="journal article" date="2016" name="Genome Announc.">
        <title>First Complete Genome Sequence of a Subdivision 6 Acidobacterium Strain.</title>
        <authorList>
            <person name="Huang S."/>
            <person name="Vieira S."/>
            <person name="Bunk B."/>
            <person name="Riedel T."/>
            <person name="Sproer C."/>
            <person name="Overmann J."/>
        </authorList>
    </citation>
    <scope>NUCLEOTIDE SEQUENCE [LARGE SCALE GENOMIC DNA]</scope>
    <source>
        <strain evidence="3">DSM 100886 HEG_-6_39</strain>
    </source>
</reference>
<dbReference type="EMBL" id="CP015136">
    <property type="protein sequence ID" value="AMY07591.1"/>
    <property type="molecule type" value="Genomic_DNA"/>
</dbReference>
<evidence type="ECO:0008006" key="4">
    <source>
        <dbReference type="Google" id="ProtNLM"/>
    </source>
</evidence>